<comment type="caution">
    <text evidence="2">The sequence shown here is derived from an EMBL/GenBank/DDBJ whole genome shotgun (WGS) entry which is preliminary data.</text>
</comment>
<sequence length="47" mass="5190">MRTTTMYLLLLLFSLNLSSCSIDDNNDLGSELYTSDGDQTSPKDGKD</sequence>
<gene>
    <name evidence="2" type="ORF">ACFQZJ_06175</name>
</gene>
<dbReference type="RefSeq" id="WP_379933065.1">
    <property type="nucleotide sequence ID" value="NZ_JBHTHY010000003.1"/>
</dbReference>
<feature type="chain" id="PRO_5046951154" evidence="1">
    <location>
        <begin position="24"/>
        <end position="47"/>
    </location>
</feature>
<proteinExistence type="predicted"/>
<evidence type="ECO:0000256" key="1">
    <source>
        <dbReference type="SAM" id="SignalP"/>
    </source>
</evidence>
<keyword evidence="1" id="KW-0732">Signal</keyword>
<protein>
    <submittedName>
        <fullName evidence="2">Uncharacterized protein</fullName>
    </submittedName>
</protein>
<name>A0ABW3B2P7_9FLAO</name>
<organism evidence="2 3">
    <name type="scientific">Maribacter chungangensis</name>
    <dbReference type="NCBI Taxonomy" id="1069117"/>
    <lineage>
        <taxon>Bacteria</taxon>
        <taxon>Pseudomonadati</taxon>
        <taxon>Bacteroidota</taxon>
        <taxon>Flavobacteriia</taxon>
        <taxon>Flavobacteriales</taxon>
        <taxon>Flavobacteriaceae</taxon>
        <taxon>Maribacter</taxon>
    </lineage>
</organism>
<dbReference type="EMBL" id="JBHTHY010000003">
    <property type="protein sequence ID" value="MFD0797038.1"/>
    <property type="molecule type" value="Genomic_DNA"/>
</dbReference>
<evidence type="ECO:0000313" key="2">
    <source>
        <dbReference type="EMBL" id="MFD0797038.1"/>
    </source>
</evidence>
<dbReference type="Proteomes" id="UP001597012">
    <property type="component" value="Unassembled WGS sequence"/>
</dbReference>
<evidence type="ECO:0000313" key="3">
    <source>
        <dbReference type="Proteomes" id="UP001597012"/>
    </source>
</evidence>
<accession>A0ABW3B2P7</accession>
<keyword evidence="3" id="KW-1185">Reference proteome</keyword>
<feature type="signal peptide" evidence="1">
    <location>
        <begin position="1"/>
        <end position="23"/>
    </location>
</feature>
<reference evidence="3" key="1">
    <citation type="journal article" date="2019" name="Int. J. Syst. Evol. Microbiol.">
        <title>The Global Catalogue of Microorganisms (GCM) 10K type strain sequencing project: providing services to taxonomists for standard genome sequencing and annotation.</title>
        <authorList>
            <consortium name="The Broad Institute Genomics Platform"/>
            <consortium name="The Broad Institute Genome Sequencing Center for Infectious Disease"/>
            <person name="Wu L."/>
            <person name="Ma J."/>
        </authorList>
    </citation>
    <scope>NUCLEOTIDE SEQUENCE [LARGE SCALE GENOMIC DNA]</scope>
    <source>
        <strain evidence="3">CCUG 61948</strain>
    </source>
</reference>